<comment type="caution">
    <text evidence="18">The sequence shown here is derived from an EMBL/GenBank/DDBJ whole genome shotgun (WGS) entry which is preliminary data.</text>
</comment>
<keyword evidence="11" id="KW-0238">DNA-binding</keyword>
<evidence type="ECO:0000256" key="5">
    <source>
        <dbReference type="ARBA" id="ARBA00022691"/>
    </source>
</evidence>
<gene>
    <name evidence="18" type="ORF">JZ751_026545</name>
</gene>
<dbReference type="SMART" id="SM00317">
    <property type="entry name" value="SET"/>
    <property type="match status" value="1"/>
</dbReference>
<evidence type="ECO:0000259" key="17">
    <source>
        <dbReference type="PROSITE" id="PS50280"/>
    </source>
</evidence>
<dbReference type="GO" id="GO:0032259">
    <property type="term" value="P:methylation"/>
    <property type="evidence" value="ECO:0007669"/>
    <property type="project" value="UniProtKB-KW"/>
</dbReference>
<dbReference type="FunFam" id="3.30.160.60:FF:002343">
    <property type="entry name" value="Zinc finger protein 33A"/>
    <property type="match status" value="1"/>
</dbReference>
<sequence>MRRRPLVPRLIAASNCSEKGMMSSPAGEEREIQSFVSNQGKCRPPKSQYNAIEVFPEGSETESSSNEESLESGSEAEEKEEGQSHQSGTGRSKIWKCAGLELSSSTLKCQDGEGEDSVPSPGNNNTSDEEWHPSADTRQTDCEECQSSYPDQCETHGPPSFTSDSLSPLGVPQRALLTLPPGLMVGRSGVPGAGLGVFNQGQSVPVGMHFGPFEGEVTSREKAIESRYSWVICRKKDQYEYIDATRDTHSNWMRYVNCARSEEEQNLVAFQHRGRILYRSLRSIPPGQELLVWYADEYAKGLGSIWDSLWSKKCTTAAVTVEESSQVSSCTKSEFSSNVESCVQRHIKQFHCPLAKDVQQKQTGHSCCECGEFFSLLCNLKKHEQTTHTGKGPHCCTECGQTFSQLIGLKRHKQRHSRKRPYPCTQCDKSFCWFGGLKRHLQSHGMDKSYLCTECGKCFNQSGDLKRHQKIHTGERLYLCTDCGKSFNRLSSLRQHQRVHTGEKPYCCTHCGKCFSYSEQLKVHTRTHTGEKPFLCTGCGESFRQSGDLKRHERKHTGVKPCRCNECGKSFSRPNSLKAHQLLHKGERPHSCPQCDKCFARTGHLRRHLKKMHS</sequence>
<dbReference type="PROSITE" id="PS50280">
    <property type="entry name" value="SET"/>
    <property type="match status" value="1"/>
</dbReference>
<evidence type="ECO:0000256" key="8">
    <source>
        <dbReference type="ARBA" id="ARBA00022771"/>
    </source>
</evidence>
<feature type="region of interest" description="Disordered" evidence="15">
    <location>
        <begin position="1"/>
        <end position="92"/>
    </location>
</feature>
<organism evidence="18 19">
    <name type="scientific">Albula glossodonta</name>
    <name type="common">roundjaw bonefish</name>
    <dbReference type="NCBI Taxonomy" id="121402"/>
    <lineage>
        <taxon>Eukaryota</taxon>
        <taxon>Metazoa</taxon>
        <taxon>Chordata</taxon>
        <taxon>Craniata</taxon>
        <taxon>Vertebrata</taxon>
        <taxon>Euteleostomi</taxon>
        <taxon>Actinopterygii</taxon>
        <taxon>Neopterygii</taxon>
        <taxon>Teleostei</taxon>
        <taxon>Albuliformes</taxon>
        <taxon>Albulidae</taxon>
        <taxon>Albula</taxon>
    </lineage>
</organism>
<dbReference type="PROSITE" id="PS50157">
    <property type="entry name" value="ZINC_FINGER_C2H2_2"/>
    <property type="match status" value="9"/>
</dbReference>
<reference evidence="18" key="1">
    <citation type="thesis" date="2021" institute="BYU ScholarsArchive" country="Provo, UT, USA">
        <title>Applications of and Algorithms for Genome Assembly and Genomic Analyses with an Emphasis on Marine Teleosts.</title>
        <authorList>
            <person name="Pickett B.D."/>
        </authorList>
    </citation>
    <scope>NUCLEOTIDE SEQUENCE</scope>
    <source>
        <strain evidence="18">HI-2016</strain>
    </source>
</reference>
<keyword evidence="12" id="KW-0804">Transcription</keyword>
<dbReference type="InterPro" id="IPR044417">
    <property type="entry name" value="PRDM7_9_PR-SET"/>
</dbReference>
<dbReference type="Pfam" id="PF00096">
    <property type="entry name" value="zf-C2H2"/>
    <property type="match status" value="6"/>
</dbReference>
<dbReference type="AlphaFoldDB" id="A0A8T2PKJ2"/>
<evidence type="ECO:0000256" key="2">
    <source>
        <dbReference type="ARBA" id="ARBA00006991"/>
    </source>
</evidence>
<dbReference type="CDD" id="cd19193">
    <property type="entry name" value="PR-SET_PRDM7_9"/>
    <property type="match status" value="1"/>
</dbReference>
<feature type="compositionally biased region" description="Basic and acidic residues" evidence="15">
    <location>
        <begin position="129"/>
        <end position="141"/>
    </location>
</feature>
<dbReference type="GO" id="GO:0042802">
    <property type="term" value="F:identical protein binding"/>
    <property type="evidence" value="ECO:0007669"/>
    <property type="project" value="UniProtKB-ARBA"/>
</dbReference>
<feature type="compositionally biased region" description="Low complexity" evidence="15">
    <location>
        <begin position="57"/>
        <end position="67"/>
    </location>
</feature>
<evidence type="ECO:0000313" key="19">
    <source>
        <dbReference type="Proteomes" id="UP000824540"/>
    </source>
</evidence>
<dbReference type="InterPro" id="IPR036236">
    <property type="entry name" value="Znf_C2H2_sf"/>
</dbReference>
<dbReference type="InterPro" id="IPR001214">
    <property type="entry name" value="SET_dom"/>
</dbReference>
<keyword evidence="13" id="KW-0539">Nucleus</keyword>
<evidence type="ECO:0000256" key="15">
    <source>
        <dbReference type="SAM" id="MobiDB-lite"/>
    </source>
</evidence>
<dbReference type="SMART" id="SM00355">
    <property type="entry name" value="ZnF_C2H2"/>
    <property type="match status" value="9"/>
</dbReference>
<evidence type="ECO:0000256" key="13">
    <source>
        <dbReference type="ARBA" id="ARBA00023242"/>
    </source>
</evidence>
<dbReference type="GO" id="GO:0000981">
    <property type="term" value="F:DNA-binding transcription factor activity, RNA polymerase II-specific"/>
    <property type="evidence" value="ECO:0007669"/>
    <property type="project" value="TreeGrafter"/>
</dbReference>
<dbReference type="FunFam" id="3.30.160.60:FF:000506">
    <property type="entry name" value="Zinc finger protein 23"/>
    <property type="match status" value="1"/>
</dbReference>
<evidence type="ECO:0000256" key="11">
    <source>
        <dbReference type="ARBA" id="ARBA00023125"/>
    </source>
</evidence>
<evidence type="ECO:0000256" key="9">
    <source>
        <dbReference type="ARBA" id="ARBA00022833"/>
    </source>
</evidence>
<keyword evidence="5" id="KW-0949">S-adenosyl-L-methionine</keyword>
<evidence type="ECO:0000259" key="16">
    <source>
        <dbReference type="PROSITE" id="PS50157"/>
    </source>
</evidence>
<feature type="domain" description="C2H2-type" evidence="16">
    <location>
        <begin position="450"/>
        <end position="477"/>
    </location>
</feature>
<feature type="domain" description="C2H2-type" evidence="16">
    <location>
        <begin position="590"/>
        <end position="614"/>
    </location>
</feature>
<evidence type="ECO:0008006" key="20">
    <source>
        <dbReference type="Google" id="ProtNLM"/>
    </source>
</evidence>
<feature type="domain" description="SET" evidence="17">
    <location>
        <begin position="181"/>
        <end position="295"/>
    </location>
</feature>
<name>A0A8T2PKJ2_9TELE</name>
<proteinExistence type="inferred from homology"/>
<dbReference type="PANTHER" id="PTHR24379:SF127">
    <property type="entry name" value="BLOODY FINGERS-RELATED"/>
    <property type="match status" value="1"/>
</dbReference>
<feature type="compositionally biased region" description="Acidic residues" evidence="15">
    <location>
        <begin position="68"/>
        <end position="80"/>
    </location>
</feature>
<evidence type="ECO:0000256" key="6">
    <source>
        <dbReference type="ARBA" id="ARBA00022723"/>
    </source>
</evidence>
<keyword evidence="8 14" id="KW-0863">Zinc-finger</keyword>
<dbReference type="GO" id="GO:0008270">
    <property type="term" value="F:zinc ion binding"/>
    <property type="evidence" value="ECO:0007669"/>
    <property type="project" value="UniProtKB-KW"/>
</dbReference>
<feature type="domain" description="C2H2-type" evidence="16">
    <location>
        <begin position="534"/>
        <end position="561"/>
    </location>
</feature>
<dbReference type="FunFam" id="3.30.160.60:FF:000110">
    <property type="entry name" value="Zinc finger protein-like"/>
    <property type="match status" value="1"/>
</dbReference>
<dbReference type="Gene3D" id="3.30.160.60">
    <property type="entry name" value="Classic Zinc Finger"/>
    <property type="match status" value="8"/>
</dbReference>
<dbReference type="PROSITE" id="PS00028">
    <property type="entry name" value="ZINC_FINGER_C2H2_1"/>
    <property type="match status" value="9"/>
</dbReference>
<feature type="region of interest" description="Disordered" evidence="15">
    <location>
        <begin position="107"/>
        <end position="168"/>
    </location>
</feature>
<dbReference type="GO" id="GO:0005634">
    <property type="term" value="C:nucleus"/>
    <property type="evidence" value="ECO:0007669"/>
    <property type="project" value="UniProtKB-SubCell"/>
</dbReference>
<dbReference type="EMBL" id="JAFBMS010000008">
    <property type="protein sequence ID" value="KAG9350192.1"/>
    <property type="molecule type" value="Genomic_DNA"/>
</dbReference>
<keyword evidence="19" id="KW-1185">Reference proteome</keyword>
<keyword evidence="9" id="KW-0862">Zinc</keyword>
<dbReference type="FunFam" id="3.30.160.60:FF:002063">
    <property type="entry name" value="RB associated KRAB zinc finger"/>
    <property type="match status" value="1"/>
</dbReference>
<keyword evidence="6" id="KW-0479">Metal-binding</keyword>
<dbReference type="InterPro" id="IPR046341">
    <property type="entry name" value="SET_dom_sf"/>
</dbReference>
<dbReference type="Pfam" id="PF21549">
    <property type="entry name" value="PRDM2_PR"/>
    <property type="match status" value="1"/>
</dbReference>
<keyword evidence="10" id="KW-0805">Transcription regulation</keyword>
<keyword evidence="3" id="KW-0489">Methyltransferase</keyword>
<evidence type="ECO:0000256" key="12">
    <source>
        <dbReference type="ARBA" id="ARBA00023163"/>
    </source>
</evidence>
<feature type="domain" description="C2H2-type" evidence="16">
    <location>
        <begin position="506"/>
        <end position="533"/>
    </location>
</feature>
<evidence type="ECO:0000256" key="7">
    <source>
        <dbReference type="ARBA" id="ARBA00022737"/>
    </source>
</evidence>
<comment type="similarity">
    <text evidence="2">Belongs to the krueppel C2H2-type zinc-finger protein family.</text>
</comment>
<dbReference type="SUPFAM" id="SSF57667">
    <property type="entry name" value="beta-beta-alpha zinc fingers"/>
    <property type="match status" value="5"/>
</dbReference>
<dbReference type="GO" id="GO:0000977">
    <property type="term" value="F:RNA polymerase II transcription regulatory region sequence-specific DNA binding"/>
    <property type="evidence" value="ECO:0007669"/>
    <property type="project" value="TreeGrafter"/>
</dbReference>
<accession>A0A8T2PKJ2</accession>
<dbReference type="FunFam" id="3.30.160.60:FF:000624">
    <property type="entry name" value="zinc finger protein 697"/>
    <property type="match status" value="1"/>
</dbReference>
<dbReference type="Proteomes" id="UP000824540">
    <property type="component" value="Unassembled WGS sequence"/>
</dbReference>
<dbReference type="InterPro" id="IPR013087">
    <property type="entry name" value="Znf_C2H2_type"/>
</dbReference>
<keyword evidence="4" id="KW-0808">Transferase</keyword>
<evidence type="ECO:0000256" key="14">
    <source>
        <dbReference type="PROSITE-ProRule" id="PRU00042"/>
    </source>
</evidence>
<evidence type="ECO:0000256" key="3">
    <source>
        <dbReference type="ARBA" id="ARBA00022603"/>
    </source>
</evidence>
<evidence type="ECO:0000313" key="18">
    <source>
        <dbReference type="EMBL" id="KAG9350192.1"/>
    </source>
</evidence>
<feature type="domain" description="C2H2-type" evidence="16">
    <location>
        <begin position="422"/>
        <end position="449"/>
    </location>
</feature>
<protein>
    <recommendedName>
        <fullName evidence="20">Histone-lysine N-methyltransferase PRDM9-like</fullName>
    </recommendedName>
</protein>
<dbReference type="PANTHER" id="PTHR24379">
    <property type="entry name" value="KRAB AND ZINC FINGER DOMAIN-CONTAINING"/>
    <property type="match status" value="1"/>
</dbReference>
<evidence type="ECO:0000256" key="1">
    <source>
        <dbReference type="ARBA" id="ARBA00004123"/>
    </source>
</evidence>
<evidence type="ECO:0000256" key="10">
    <source>
        <dbReference type="ARBA" id="ARBA00023015"/>
    </source>
</evidence>
<dbReference type="SUPFAM" id="SSF82199">
    <property type="entry name" value="SET domain"/>
    <property type="match status" value="1"/>
</dbReference>
<dbReference type="OrthoDB" id="9439903at2759"/>
<feature type="domain" description="C2H2-type" evidence="16">
    <location>
        <begin position="478"/>
        <end position="505"/>
    </location>
</feature>
<keyword evidence="7" id="KW-0677">Repeat</keyword>
<dbReference type="GO" id="GO:0042054">
    <property type="term" value="F:histone methyltransferase activity"/>
    <property type="evidence" value="ECO:0007669"/>
    <property type="project" value="InterPro"/>
</dbReference>
<feature type="domain" description="C2H2-type" evidence="16">
    <location>
        <begin position="365"/>
        <end position="393"/>
    </location>
</feature>
<feature type="domain" description="C2H2-type" evidence="16">
    <location>
        <begin position="562"/>
        <end position="589"/>
    </location>
</feature>
<comment type="subcellular location">
    <subcellularLocation>
        <location evidence="1">Nucleus</location>
    </subcellularLocation>
</comment>
<feature type="domain" description="C2H2-type" evidence="16">
    <location>
        <begin position="394"/>
        <end position="421"/>
    </location>
</feature>
<dbReference type="FunFam" id="3.30.160.60:FF:001101">
    <property type="entry name" value="Zinc finger protein 408"/>
    <property type="match status" value="1"/>
</dbReference>
<dbReference type="Gene3D" id="2.170.270.10">
    <property type="entry name" value="SET domain"/>
    <property type="match status" value="1"/>
</dbReference>
<evidence type="ECO:0000256" key="4">
    <source>
        <dbReference type="ARBA" id="ARBA00022679"/>
    </source>
</evidence>
<dbReference type="FunFam" id="3.30.160.60:FF:000508">
    <property type="entry name" value="Myeloid zinc finger 1"/>
    <property type="match status" value="1"/>
</dbReference>